<evidence type="ECO:0000259" key="2">
    <source>
        <dbReference type="Pfam" id="PF23635"/>
    </source>
</evidence>
<dbReference type="AlphaFoldDB" id="A0A3L6RA13"/>
<dbReference type="InterPro" id="IPR056594">
    <property type="entry name" value="AT5G49610-like_b-prop"/>
</dbReference>
<dbReference type="PANTHER" id="PTHR32133">
    <property type="entry name" value="OS07G0120400 PROTEIN"/>
    <property type="match status" value="1"/>
</dbReference>
<accession>A0A3L6RA13</accession>
<dbReference type="SUPFAM" id="SSF81383">
    <property type="entry name" value="F-box domain"/>
    <property type="match status" value="1"/>
</dbReference>
<dbReference type="Proteomes" id="UP000275267">
    <property type="component" value="Unassembled WGS sequence"/>
</dbReference>
<dbReference type="EMBL" id="PQIB02000009">
    <property type="protein sequence ID" value="RLM99492.1"/>
    <property type="molecule type" value="Genomic_DNA"/>
</dbReference>
<reference evidence="4" key="1">
    <citation type="journal article" date="2019" name="Nat. Commun.">
        <title>The genome of broomcorn millet.</title>
        <authorList>
            <person name="Zou C."/>
            <person name="Miki D."/>
            <person name="Li D."/>
            <person name="Tang Q."/>
            <person name="Xiao L."/>
            <person name="Rajput S."/>
            <person name="Deng P."/>
            <person name="Jia W."/>
            <person name="Huang R."/>
            <person name="Zhang M."/>
            <person name="Sun Y."/>
            <person name="Hu J."/>
            <person name="Fu X."/>
            <person name="Schnable P.S."/>
            <person name="Li F."/>
            <person name="Zhang H."/>
            <person name="Feng B."/>
            <person name="Zhu X."/>
            <person name="Liu R."/>
            <person name="Schnable J.C."/>
            <person name="Zhu J.-K."/>
            <person name="Zhang H."/>
        </authorList>
    </citation>
    <scope>NUCLEOTIDE SEQUENCE [LARGE SCALE GENOMIC DNA]</scope>
</reference>
<protein>
    <submittedName>
        <fullName evidence="3">Uncharacterized protein</fullName>
    </submittedName>
</protein>
<organism evidence="3 4">
    <name type="scientific">Panicum miliaceum</name>
    <name type="common">Proso millet</name>
    <name type="synonym">Broomcorn millet</name>
    <dbReference type="NCBI Taxonomy" id="4540"/>
    <lineage>
        <taxon>Eukaryota</taxon>
        <taxon>Viridiplantae</taxon>
        <taxon>Streptophyta</taxon>
        <taxon>Embryophyta</taxon>
        <taxon>Tracheophyta</taxon>
        <taxon>Spermatophyta</taxon>
        <taxon>Magnoliopsida</taxon>
        <taxon>Liliopsida</taxon>
        <taxon>Poales</taxon>
        <taxon>Poaceae</taxon>
        <taxon>PACMAD clade</taxon>
        <taxon>Panicoideae</taxon>
        <taxon>Panicodae</taxon>
        <taxon>Paniceae</taxon>
        <taxon>Panicinae</taxon>
        <taxon>Panicum</taxon>
        <taxon>Panicum sect. Panicum</taxon>
    </lineage>
</organism>
<dbReference type="Gene3D" id="1.20.1280.50">
    <property type="match status" value="1"/>
</dbReference>
<dbReference type="PANTHER" id="PTHR32133:SF408">
    <property type="entry name" value="OS07G0120400 PROTEIN"/>
    <property type="match status" value="1"/>
</dbReference>
<dbReference type="InterPro" id="IPR036047">
    <property type="entry name" value="F-box-like_dom_sf"/>
</dbReference>
<feature type="domain" description="F-box" evidence="1">
    <location>
        <begin position="6"/>
        <end position="47"/>
    </location>
</feature>
<dbReference type="OrthoDB" id="690324at2759"/>
<feature type="domain" description="F-box protein AT5G49610-like beta-propeller" evidence="2">
    <location>
        <begin position="179"/>
        <end position="290"/>
    </location>
</feature>
<evidence type="ECO:0000313" key="3">
    <source>
        <dbReference type="EMBL" id="RLM99492.1"/>
    </source>
</evidence>
<gene>
    <name evidence="3" type="ORF">C2845_PM06G25840</name>
</gene>
<dbReference type="Pfam" id="PF23635">
    <property type="entry name" value="Beta-prop_AT5G49610-like"/>
    <property type="match status" value="1"/>
</dbReference>
<dbReference type="Pfam" id="PF00646">
    <property type="entry name" value="F-box"/>
    <property type="match status" value="1"/>
</dbReference>
<proteinExistence type="predicted"/>
<name>A0A3L6RA13_PANMI</name>
<sequence length="393" mass="43151">MAPAALPDDVVTEILIRLPQDDPSCLLRASLVCKPWLGIVSGPDFRRRLGAFHRTPPMLGLLRDYCCAHTPRFTATTASAFSLPGASGPDDCLGTALDCRHGRVLLLASNELLIIWEPMTGDLRHVPTPVAFDNIYFMPNAALVCTASGCDHRACTGGPFQIVFVFSKSNGGPMIIESETVAELCVYSSETQAWDEELTTIYIDSIVTTKRSVLVGRTLYFLFNLGYILEYDLCGHDLVVIQIPDLLLAEFKGNLMLMLVQGSGVGIAGIKESTLSVWSREASGHGDVVWEQSRLLTWTLCSQLQTIWSYLDSLNRSMSFFLGHVMASSQSSSTRSWLVKCARGVTLKCCFRLSASILQICACPEEGTKTLQGMLRQISYRLGLTLFMSGQLI</sequence>
<comment type="caution">
    <text evidence="3">The sequence shown here is derived from an EMBL/GenBank/DDBJ whole genome shotgun (WGS) entry which is preliminary data.</text>
</comment>
<dbReference type="InterPro" id="IPR001810">
    <property type="entry name" value="F-box_dom"/>
</dbReference>
<evidence type="ECO:0000259" key="1">
    <source>
        <dbReference type="Pfam" id="PF00646"/>
    </source>
</evidence>
<evidence type="ECO:0000313" key="4">
    <source>
        <dbReference type="Proteomes" id="UP000275267"/>
    </source>
</evidence>
<keyword evidence="4" id="KW-1185">Reference proteome</keyword>